<feature type="binding site" evidence="3">
    <location>
        <position position="351"/>
    </location>
    <ligand>
        <name>Zn(2+)</name>
        <dbReference type="ChEBI" id="CHEBI:29105"/>
    </ligand>
</feature>
<keyword evidence="8" id="KW-1185">Reference proteome</keyword>
<feature type="region of interest" description="Disordered" evidence="4">
    <location>
        <begin position="1"/>
        <end position="60"/>
    </location>
</feature>
<dbReference type="EC" id="3.6.1.-" evidence="3"/>
<dbReference type="EMBL" id="RBKT01000001">
    <property type="protein sequence ID" value="RKR88251.1"/>
    <property type="molecule type" value="Genomic_DNA"/>
</dbReference>
<evidence type="ECO:0000256" key="2">
    <source>
        <dbReference type="ARBA" id="ARBA00023134"/>
    </source>
</evidence>
<dbReference type="PANTHER" id="PTHR32120">
    <property type="entry name" value="SMALL RIBOSOMAL SUBUNIT BIOGENESIS GTPASE RSGA"/>
    <property type="match status" value="1"/>
</dbReference>
<dbReference type="NCBIfam" id="TIGR00157">
    <property type="entry name" value="ribosome small subunit-dependent GTPase A"/>
    <property type="match status" value="1"/>
</dbReference>
<keyword evidence="3" id="KW-0963">Cytoplasm</keyword>
<feature type="domain" description="EngC GTPase" evidence="5">
    <location>
        <begin position="169"/>
        <end position="321"/>
    </location>
</feature>
<dbReference type="PANTHER" id="PTHR32120:SF11">
    <property type="entry name" value="SMALL RIBOSOMAL SUBUNIT BIOGENESIS GTPASE RSGA 1, MITOCHONDRIAL-RELATED"/>
    <property type="match status" value="1"/>
</dbReference>
<dbReference type="InterPro" id="IPR010914">
    <property type="entry name" value="RsgA_GTPase_dom"/>
</dbReference>
<dbReference type="Proteomes" id="UP000277671">
    <property type="component" value="Unassembled WGS sequence"/>
</dbReference>
<dbReference type="InterPro" id="IPR030378">
    <property type="entry name" value="G_CP_dom"/>
</dbReference>
<dbReference type="InterPro" id="IPR027417">
    <property type="entry name" value="P-loop_NTPase"/>
</dbReference>
<comment type="subunit">
    <text evidence="3">Monomer. Associates with 30S ribosomal subunit, binds 16S rRNA.</text>
</comment>
<evidence type="ECO:0000256" key="3">
    <source>
        <dbReference type="HAMAP-Rule" id="MF_01820"/>
    </source>
</evidence>
<proteinExistence type="inferred from homology"/>
<feature type="binding site" evidence="3">
    <location>
        <position position="347"/>
    </location>
    <ligand>
        <name>Zn(2+)</name>
        <dbReference type="ChEBI" id="CHEBI:29105"/>
    </ligand>
</feature>
<keyword evidence="1 3" id="KW-0547">Nucleotide-binding</keyword>
<comment type="similarity">
    <text evidence="3">Belongs to the TRAFAC class YlqF/YawG GTPase family. RsgA subfamily.</text>
</comment>
<evidence type="ECO:0000256" key="1">
    <source>
        <dbReference type="ARBA" id="ARBA00022741"/>
    </source>
</evidence>
<dbReference type="OrthoDB" id="9809485at2"/>
<evidence type="ECO:0000313" key="7">
    <source>
        <dbReference type="EMBL" id="RKR88251.1"/>
    </source>
</evidence>
<feature type="binding site" evidence="3">
    <location>
        <position position="353"/>
    </location>
    <ligand>
        <name>Zn(2+)</name>
        <dbReference type="ChEBI" id="CHEBI:29105"/>
    </ligand>
</feature>
<dbReference type="Gene3D" id="1.10.40.50">
    <property type="entry name" value="Probable gtpase engc, domain 3"/>
    <property type="match status" value="1"/>
</dbReference>
<dbReference type="InterPro" id="IPR004881">
    <property type="entry name" value="Ribosome_biogen_GTPase_RsgA"/>
</dbReference>
<evidence type="ECO:0000256" key="4">
    <source>
        <dbReference type="SAM" id="MobiDB-lite"/>
    </source>
</evidence>
<feature type="binding site" evidence="3">
    <location>
        <begin position="255"/>
        <end position="263"/>
    </location>
    <ligand>
        <name>GTP</name>
        <dbReference type="ChEBI" id="CHEBI:37565"/>
    </ligand>
</feature>
<feature type="domain" description="CP-type G" evidence="6">
    <location>
        <begin position="160"/>
        <end position="323"/>
    </location>
</feature>
<sequence>MVSDGGGRQRTVAARRTGPRHGRGATEGVELAGKRREYDEEDVRIRPGRSSRPRTRTRPRHEDAVPAFVVSVARGRYICVLIDLDRDEGPGVPEGGTDAPALVTAMRARELGRKSVVVGDRVFLVGDTTGRDGALARIVRIDERRSVLRRTADDDETTAEGRLERVVVANADQLVIVSSLADPPPRTGFIDRCLVAAYDANISPLLCLTKSDLASPAEVLDYYAELDLRYVLLRPDADLAELRQLLGDRISVMVGHSGVGKSTLVNRLVPAAARAVGTVSAIGRGRHTSTSAVALHLPPLSADGPDRGGAAGWIIDTPGIRSFGLAHVSANSLLHGFSDLVEGTVDCPPNCEHTAAEAECALPAWVAAGHADQRRLASYRRLLASRAGETE</sequence>
<keyword evidence="3" id="KW-0694">RNA-binding</keyword>
<feature type="compositionally biased region" description="Basic residues" evidence="4">
    <location>
        <begin position="46"/>
        <end position="59"/>
    </location>
</feature>
<dbReference type="CDD" id="cd01854">
    <property type="entry name" value="YjeQ_EngC"/>
    <property type="match status" value="1"/>
</dbReference>
<dbReference type="Gene3D" id="3.40.50.300">
    <property type="entry name" value="P-loop containing nucleotide triphosphate hydrolases"/>
    <property type="match status" value="1"/>
</dbReference>
<feature type="binding site" evidence="3">
    <location>
        <begin position="209"/>
        <end position="212"/>
    </location>
    <ligand>
        <name>GTP</name>
        <dbReference type="ChEBI" id="CHEBI:37565"/>
    </ligand>
</feature>
<accession>A0A495JHK3</accession>
<evidence type="ECO:0000259" key="5">
    <source>
        <dbReference type="PROSITE" id="PS50936"/>
    </source>
</evidence>
<reference evidence="7 8" key="1">
    <citation type="submission" date="2018-10" db="EMBL/GenBank/DDBJ databases">
        <title>Sequencing the genomes of 1000 actinobacteria strains.</title>
        <authorList>
            <person name="Klenk H.-P."/>
        </authorList>
    </citation>
    <scope>NUCLEOTIDE SEQUENCE [LARGE SCALE GENOMIC DNA]</scope>
    <source>
        <strain evidence="7 8">DSM 45175</strain>
    </source>
</reference>
<dbReference type="GO" id="GO:0003924">
    <property type="term" value="F:GTPase activity"/>
    <property type="evidence" value="ECO:0007669"/>
    <property type="project" value="UniProtKB-UniRule"/>
</dbReference>
<dbReference type="GO" id="GO:0046872">
    <property type="term" value="F:metal ion binding"/>
    <property type="evidence" value="ECO:0007669"/>
    <property type="project" value="UniProtKB-KW"/>
</dbReference>
<comment type="cofactor">
    <cofactor evidence="3">
        <name>Zn(2+)</name>
        <dbReference type="ChEBI" id="CHEBI:29105"/>
    </cofactor>
    <text evidence="3">Binds 1 zinc ion per subunit.</text>
</comment>
<dbReference type="GO" id="GO:0005737">
    <property type="term" value="C:cytoplasm"/>
    <property type="evidence" value="ECO:0007669"/>
    <property type="project" value="UniProtKB-SubCell"/>
</dbReference>
<evidence type="ECO:0000313" key="8">
    <source>
        <dbReference type="Proteomes" id="UP000277671"/>
    </source>
</evidence>
<gene>
    <name evidence="3" type="primary">rsgA</name>
    <name evidence="7" type="ORF">BDK92_2559</name>
</gene>
<keyword evidence="3" id="KW-0479">Metal-binding</keyword>
<name>A0A495JHK3_9ACTN</name>
<dbReference type="AlphaFoldDB" id="A0A495JHK3"/>
<dbReference type="GO" id="GO:0042274">
    <property type="term" value="P:ribosomal small subunit biogenesis"/>
    <property type="evidence" value="ECO:0007669"/>
    <property type="project" value="UniProtKB-UniRule"/>
</dbReference>
<keyword evidence="3" id="KW-0699">rRNA-binding</keyword>
<keyword evidence="3" id="KW-0862">Zinc</keyword>
<keyword evidence="3" id="KW-0378">Hydrolase</keyword>
<dbReference type="GO" id="GO:0005525">
    <property type="term" value="F:GTP binding"/>
    <property type="evidence" value="ECO:0007669"/>
    <property type="project" value="UniProtKB-UniRule"/>
</dbReference>
<comment type="subcellular location">
    <subcellularLocation>
        <location evidence="3">Cytoplasm</location>
    </subcellularLocation>
</comment>
<organism evidence="7 8">
    <name type="scientific">Micromonospora pisi</name>
    <dbReference type="NCBI Taxonomy" id="589240"/>
    <lineage>
        <taxon>Bacteria</taxon>
        <taxon>Bacillati</taxon>
        <taxon>Actinomycetota</taxon>
        <taxon>Actinomycetes</taxon>
        <taxon>Micromonosporales</taxon>
        <taxon>Micromonosporaceae</taxon>
        <taxon>Micromonospora</taxon>
    </lineage>
</organism>
<protein>
    <recommendedName>
        <fullName evidence="3">Small ribosomal subunit biogenesis GTPase RsgA</fullName>
        <ecNumber evidence="3">3.6.1.-</ecNumber>
    </recommendedName>
</protein>
<dbReference type="GO" id="GO:0019843">
    <property type="term" value="F:rRNA binding"/>
    <property type="evidence" value="ECO:0007669"/>
    <property type="project" value="UniProtKB-KW"/>
</dbReference>
<comment type="caution">
    <text evidence="7">The sequence shown here is derived from an EMBL/GenBank/DDBJ whole genome shotgun (WGS) entry which is preliminary data.</text>
</comment>
<keyword evidence="2 3" id="KW-0342">GTP-binding</keyword>
<dbReference type="HAMAP" id="MF_01820">
    <property type="entry name" value="GTPase_RsgA"/>
    <property type="match status" value="1"/>
</dbReference>
<feature type="binding site" evidence="3">
    <location>
        <position position="360"/>
    </location>
    <ligand>
        <name>Zn(2+)</name>
        <dbReference type="ChEBI" id="CHEBI:29105"/>
    </ligand>
</feature>
<dbReference type="SUPFAM" id="SSF52540">
    <property type="entry name" value="P-loop containing nucleoside triphosphate hydrolases"/>
    <property type="match status" value="1"/>
</dbReference>
<dbReference type="PROSITE" id="PS50936">
    <property type="entry name" value="ENGC_GTPASE"/>
    <property type="match status" value="1"/>
</dbReference>
<comment type="function">
    <text evidence="3">One of several proteins that assist in the late maturation steps of the functional core of the 30S ribosomal subunit. Helps release RbfA from mature subunits. May play a role in the assembly of ribosomal proteins into the subunit. Circularly permuted GTPase that catalyzes slow GTP hydrolysis, GTPase activity is stimulated by the 30S ribosomal subunit.</text>
</comment>
<dbReference type="PROSITE" id="PS51721">
    <property type="entry name" value="G_CP"/>
    <property type="match status" value="1"/>
</dbReference>
<keyword evidence="3" id="KW-0690">Ribosome biogenesis</keyword>
<evidence type="ECO:0000259" key="6">
    <source>
        <dbReference type="PROSITE" id="PS51721"/>
    </source>
</evidence>
<dbReference type="Pfam" id="PF03193">
    <property type="entry name" value="RsgA_GTPase"/>
    <property type="match status" value="1"/>
</dbReference>